<sequence>MLRRIKLIYASLLNLRFLHANSFGHTHHVSLLLSCISTKSLRQTQQIHAKTIVDSTILSSIYLGNLLVEAYFKCGVPEFAFRVLFDEMPERDSFSWSACIWFYSQSKLQERVFMAFRRMIEEGCNPNRSSLISCLSSSAGLSKFSEGRQLHSQIMMRISPSDVIVGNVLINFYSRCGELSEAIQAFHDIVAKDLVSWTSLLSTYSYNGSSKEVWEFFRIMRREDMGFSHYVFSVVAKACGELGDILLGEEVHCLILKAGFESCVITASAVLDMYSKHGMIECSCKIFDVIEEPNVVSWTTIITGYVHTNGVEALKLFRSQIRVGVTPDPHSFSSILVACANIPALEFGKEVHACITKSGFGLQTFTGNSLVGMYSRCGVLSDARKILDSMKIWNVISWTSMITGYAQHGCGLEALEMFKRMREEKIEPNAITFLAVLSACSRSGLVEEGLQHFQSMGTYGVEAGEEHYTCMVDLLARSGKVKEAEEFMKKMPFEPTASAWGALLSGCRDTREIKLGLKCAEELFRLEPNSATNHVLLANMYAANGRWNEMCRIRGMMKEKSLKKERGYSWIEICKNVNVFGVGDQLHPQSKLIYLILHQLALEMEECETSSLRIVSP</sequence>
<name>A0A7J7MHS4_9MAGN</name>
<dbReference type="FunFam" id="1.25.40.10:FF:000090">
    <property type="entry name" value="Pentatricopeptide repeat-containing protein, chloroplastic"/>
    <property type="match status" value="1"/>
</dbReference>
<protein>
    <recommendedName>
        <fullName evidence="5">Pentatricopeptide repeat-containing protein</fullName>
    </recommendedName>
</protein>
<keyword evidence="4" id="KW-1185">Reference proteome</keyword>
<dbReference type="PANTHER" id="PTHR47926">
    <property type="entry name" value="PENTATRICOPEPTIDE REPEAT-CONTAINING PROTEIN"/>
    <property type="match status" value="1"/>
</dbReference>
<evidence type="ECO:0008006" key="5">
    <source>
        <dbReference type="Google" id="ProtNLM"/>
    </source>
</evidence>
<feature type="repeat" description="PPR" evidence="2">
    <location>
        <begin position="92"/>
        <end position="126"/>
    </location>
</feature>
<dbReference type="AlphaFoldDB" id="A0A7J7MHS4"/>
<dbReference type="PROSITE" id="PS51375">
    <property type="entry name" value="PPR"/>
    <property type="match status" value="4"/>
</dbReference>
<dbReference type="PANTHER" id="PTHR47926:SF433">
    <property type="entry name" value="PENTATRICOPEPTIDE REPEAT-CONTAINING PROTEIN"/>
    <property type="match status" value="1"/>
</dbReference>
<dbReference type="InterPro" id="IPR046960">
    <property type="entry name" value="PPR_At4g14850-like_plant"/>
</dbReference>
<evidence type="ECO:0000313" key="3">
    <source>
        <dbReference type="EMBL" id="KAF6154469.1"/>
    </source>
</evidence>
<dbReference type="Pfam" id="PF01535">
    <property type="entry name" value="PPR"/>
    <property type="match status" value="5"/>
</dbReference>
<organism evidence="3 4">
    <name type="scientific">Kingdonia uniflora</name>
    <dbReference type="NCBI Taxonomy" id="39325"/>
    <lineage>
        <taxon>Eukaryota</taxon>
        <taxon>Viridiplantae</taxon>
        <taxon>Streptophyta</taxon>
        <taxon>Embryophyta</taxon>
        <taxon>Tracheophyta</taxon>
        <taxon>Spermatophyta</taxon>
        <taxon>Magnoliopsida</taxon>
        <taxon>Ranunculales</taxon>
        <taxon>Circaeasteraceae</taxon>
        <taxon>Kingdonia</taxon>
    </lineage>
</organism>
<dbReference type="InterPro" id="IPR011990">
    <property type="entry name" value="TPR-like_helical_dom_sf"/>
</dbReference>
<evidence type="ECO:0000313" key="4">
    <source>
        <dbReference type="Proteomes" id="UP000541444"/>
    </source>
</evidence>
<dbReference type="GO" id="GO:0009451">
    <property type="term" value="P:RNA modification"/>
    <property type="evidence" value="ECO:0007669"/>
    <property type="project" value="InterPro"/>
</dbReference>
<proteinExistence type="predicted"/>
<evidence type="ECO:0000256" key="2">
    <source>
        <dbReference type="PROSITE-ProRule" id="PRU00708"/>
    </source>
</evidence>
<dbReference type="InterPro" id="IPR002885">
    <property type="entry name" value="PPR_rpt"/>
</dbReference>
<comment type="caution">
    <text evidence="3">The sequence shown here is derived from an EMBL/GenBank/DDBJ whole genome shotgun (WGS) entry which is preliminary data.</text>
</comment>
<dbReference type="InterPro" id="IPR046848">
    <property type="entry name" value="E_motif"/>
</dbReference>
<dbReference type="PROSITE" id="PS51257">
    <property type="entry name" value="PROKAR_LIPOPROTEIN"/>
    <property type="match status" value="1"/>
</dbReference>
<dbReference type="GO" id="GO:0003723">
    <property type="term" value="F:RNA binding"/>
    <property type="evidence" value="ECO:0007669"/>
    <property type="project" value="InterPro"/>
</dbReference>
<dbReference type="Proteomes" id="UP000541444">
    <property type="component" value="Unassembled WGS sequence"/>
</dbReference>
<feature type="repeat" description="PPR" evidence="2">
    <location>
        <begin position="394"/>
        <end position="428"/>
    </location>
</feature>
<feature type="repeat" description="PPR" evidence="2">
    <location>
        <begin position="193"/>
        <end position="227"/>
    </location>
</feature>
<feature type="repeat" description="PPR" evidence="2">
    <location>
        <begin position="429"/>
        <end position="463"/>
    </location>
</feature>
<dbReference type="Pfam" id="PF20431">
    <property type="entry name" value="E_motif"/>
    <property type="match status" value="1"/>
</dbReference>
<dbReference type="EMBL" id="JACGCM010001497">
    <property type="protein sequence ID" value="KAF6154469.1"/>
    <property type="molecule type" value="Genomic_DNA"/>
</dbReference>
<gene>
    <name evidence="3" type="ORF">GIB67_028361</name>
</gene>
<dbReference type="Gene3D" id="1.25.40.10">
    <property type="entry name" value="Tetratricopeptide repeat domain"/>
    <property type="match status" value="5"/>
</dbReference>
<reference evidence="3 4" key="1">
    <citation type="journal article" date="2020" name="IScience">
        <title>Genome Sequencing of the Endangered Kingdonia uniflora (Circaeasteraceae, Ranunculales) Reveals Potential Mechanisms of Evolutionary Specialization.</title>
        <authorList>
            <person name="Sun Y."/>
            <person name="Deng T."/>
            <person name="Zhang A."/>
            <person name="Moore M.J."/>
            <person name="Landis J.B."/>
            <person name="Lin N."/>
            <person name="Zhang H."/>
            <person name="Zhang X."/>
            <person name="Huang J."/>
            <person name="Zhang X."/>
            <person name="Sun H."/>
            <person name="Wang H."/>
        </authorList>
    </citation>
    <scope>NUCLEOTIDE SEQUENCE [LARGE SCALE GENOMIC DNA]</scope>
    <source>
        <strain evidence="3">TB1705</strain>
        <tissue evidence="3">Leaf</tissue>
    </source>
</reference>
<evidence type="ECO:0000256" key="1">
    <source>
        <dbReference type="ARBA" id="ARBA00022737"/>
    </source>
</evidence>
<dbReference type="OrthoDB" id="185373at2759"/>
<dbReference type="Pfam" id="PF13041">
    <property type="entry name" value="PPR_2"/>
    <property type="match status" value="1"/>
</dbReference>
<dbReference type="NCBIfam" id="TIGR00756">
    <property type="entry name" value="PPR"/>
    <property type="match status" value="2"/>
</dbReference>
<keyword evidence="1" id="KW-0677">Repeat</keyword>
<accession>A0A7J7MHS4</accession>